<accession>A0A5Q6RPS9</accession>
<dbReference type="Proteomes" id="UP000307768">
    <property type="component" value="Unassembled WGS sequence"/>
</dbReference>
<dbReference type="OrthoDB" id="3173471at2"/>
<name>A0A5Q6RPS9_9ACTN</name>
<sequence length="261" mass="28888">MDLITAAALAAPSYAKVTDGARLRLLGYDGLPLRPICFVVPDDHHVALDGVLVHRTKLVPPVDDVGVTPAAAFLGCCAEERTIDLIAAGDWLVRNGHARIAEIADLATSDGWRPGAARARAILPQLNPRARSPRESKVRAYLVAAGLPAPEVNVELEVGGRMLGCVDLLYRRWMLVIEYEGRQHAEDEHQFNVDISRYERFRDHHVTYVQVTNARFANPRAMVMLVHQKLVACGYDGPAPSFGRRWRDLIAPVEGAHARRR</sequence>
<gene>
    <name evidence="1" type="ORF">FE697_019245</name>
</gene>
<dbReference type="EMBL" id="VDFQ02000006">
    <property type="protein sequence ID" value="KAA1420017.1"/>
    <property type="molecule type" value="Genomic_DNA"/>
</dbReference>
<organism evidence="1 2">
    <name type="scientific">Mumia zhuanghuii</name>
    <dbReference type="NCBI Taxonomy" id="2585211"/>
    <lineage>
        <taxon>Bacteria</taxon>
        <taxon>Bacillati</taxon>
        <taxon>Actinomycetota</taxon>
        <taxon>Actinomycetes</taxon>
        <taxon>Propionibacteriales</taxon>
        <taxon>Nocardioidaceae</taxon>
        <taxon>Mumia</taxon>
    </lineage>
</organism>
<proteinExistence type="predicted"/>
<evidence type="ECO:0008006" key="3">
    <source>
        <dbReference type="Google" id="ProtNLM"/>
    </source>
</evidence>
<evidence type="ECO:0000313" key="1">
    <source>
        <dbReference type="EMBL" id="KAA1420017.1"/>
    </source>
</evidence>
<evidence type="ECO:0000313" key="2">
    <source>
        <dbReference type="Proteomes" id="UP000307768"/>
    </source>
</evidence>
<dbReference type="AlphaFoldDB" id="A0A5Q6RPS9"/>
<reference evidence="1 2" key="1">
    <citation type="submission" date="2019-09" db="EMBL/GenBank/DDBJ databases">
        <title>Mumia zhuanghuii sp. nov. isolated from the intestinal contents of plateau pika (Ochotona curzoniae) in the Qinghai-Tibet plateau of China.</title>
        <authorList>
            <person name="Tian Z."/>
        </authorList>
    </citation>
    <scope>NUCLEOTIDE SEQUENCE [LARGE SCALE GENOMIC DNA]</scope>
    <source>
        <strain evidence="2">350</strain>
    </source>
</reference>
<comment type="caution">
    <text evidence="1">The sequence shown here is derived from an EMBL/GenBank/DDBJ whole genome shotgun (WGS) entry which is preliminary data.</text>
</comment>
<protein>
    <recommendedName>
        <fullName evidence="3">DUF559 domain-containing protein</fullName>
    </recommendedName>
</protein>
<dbReference type="RefSeq" id="WP_149771241.1">
    <property type="nucleotide sequence ID" value="NZ_VDFQ02000006.1"/>
</dbReference>